<dbReference type="InterPro" id="IPR000845">
    <property type="entry name" value="Nucleoside_phosphorylase_d"/>
</dbReference>
<evidence type="ECO:0000313" key="3">
    <source>
        <dbReference type="Proteomes" id="UP001576784"/>
    </source>
</evidence>
<dbReference type="RefSeq" id="WP_413265989.1">
    <property type="nucleotide sequence ID" value="NZ_JBHFNR010000197.1"/>
</dbReference>
<dbReference type="Gene3D" id="3.40.50.1580">
    <property type="entry name" value="Nucleoside phosphorylase domain"/>
    <property type="match status" value="1"/>
</dbReference>
<gene>
    <name evidence="2" type="ORF">ACE1CI_25910</name>
</gene>
<dbReference type="PANTHER" id="PTHR46832">
    <property type="entry name" value="5'-METHYLTHIOADENOSINE/S-ADENOSYLHOMOCYSTEINE NUCLEOSIDASE"/>
    <property type="match status" value="1"/>
</dbReference>
<feature type="domain" description="Nucleoside phosphorylase" evidence="1">
    <location>
        <begin position="61"/>
        <end position="172"/>
    </location>
</feature>
<dbReference type="EMBL" id="JBHFNR010000197">
    <property type="protein sequence ID" value="MFB2896360.1"/>
    <property type="molecule type" value="Genomic_DNA"/>
</dbReference>
<sequence>MTNHQLIILVPKGAEYNAVCRGVKYPDPRLLQEVGDLESKVFSIPVGVKALTQYLENDFSAFPSKVLIMGLCGSLSPKYKVGDVVLYESCVYGGEVWECDRNFTTQLYHHLKTKATLVKSLTSDSVVYSTSEKRRLMENFPAEVVDMEGFAALKVLSQKGISVAMLRVVSDDSQHNIPNLNSAIDDRGNLQPLPLAWEMITQPIAAFNLVKGSLQGLKLLQQVASELNKCHLLSLE</sequence>
<reference evidence="2 3" key="1">
    <citation type="submission" date="2024-09" db="EMBL/GenBank/DDBJ databases">
        <title>Floridaenema gen nov. (Aerosakkonemataceae, Aerosakkonematales ord. nov., Cyanobacteria) from benthic tropical and subtropical fresh waters, with the description of four new species.</title>
        <authorList>
            <person name="Moretto J.A."/>
            <person name="Berthold D.E."/>
            <person name="Lefler F.W."/>
            <person name="Huang I.-S."/>
            <person name="Laughinghouse H. IV."/>
        </authorList>
    </citation>
    <scope>NUCLEOTIDE SEQUENCE [LARGE SCALE GENOMIC DNA]</scope>
    <source>
        <strain evidence="2 3">BLCC-F50</strain>
    </source>
</reference>
<dbReference type="SUPFAM" id="SSF53167">
    <property type="entry name" value="Purine and uridine phosphorylases"/>
    <property type="match status" value="1"/>
</dbReference>
<keyword evidence="3" id="KW-1185">Reference proteome</keyword>
<dbReference type="InterPro" id="IPR035994">
    <property type="entry name" value="Nucleoside_phosphorylase_sf"/>
</dbReference>
<comment type="caution">
    <text evidence="2">The sequence shown here is derived from an EMBL/GenBank/DDBJ whole genome shotgun (WGS) entry which is preliminary data.</text>
</comment>
<evidence type="ECO:0000259" key="1">
    <source>
        <dbReference type="Pfam" id="PF01048"/>
    </source>
</evidence>
<accession>A0ABV4XXX0</accession>
<dbReference type="Pfam" id="PF01048">
    <property type="entry name" value="PNP_UDP_1"/>
    <property type="match status" value="1"/>
</dbReference>
<proteinExistence type="predicted"/>
<dbReference type="Proteomes" id="UP001576784">
    <property type="component" value="Unassembled WGS sequence"/>
</dbReference>
<organism evidence="2 3">
    <name type="scientific">Floridaenema flaviceps BLCC-F50</name>
    <dbReference type="NCBI Taxonomy" id="3153642"/>
    <lineage>
        <taxon>Bacteria</taxon>
        <taxon>Bacillati</taxon>
        <taxon>Cyanobacteriota</taxon>
        <taxon>Cyanophyceae</taxon>
        <taxon>Oscillatoriophycideae</taxon>
        <taxon>Aerosakkonematales</taxon>
        <taxon>Aerosakkonemataceae</taxon>
        <taxon>Floridanema</taxon>
        <taxon>Floridanema flaviceps</taxon>
    </lineage>
</organism>
<protein>
    <submittedName>
        <fullName evidence="2">Phosphorylase</fullName>
    </submittedName>
</protein>
<dbReference type="PANTHER" id="PTHR46832:SF1">
    <property type="entry name" value="5'-METHYLTHIOADENOSINE_S-ADENOSYLHOMOCYSTEINE NUCLEOSIDASE"/>
    <property type="match status" value="1"/>
</dbReference>
<evidence type="ECO:0000313" key="2">
    <source>
        <dbReference type="EMBL" id="MFB2896360.1"/>
    </source>
</evidence>
<name>A0ABV4XXX0_9CYAN</name>